<protein>
    <recommendedName>
        <fullName evidence="1">Bacterial phospholipase C C-terminal domain-containing protein</fullName>
    </recommendedName>
</protein>
<accession>A0A9W4E4N4</accession>
<dbReference type="GO" id="GO:0016042">
    <property type="term" value="P:lipid catabolic process"/>
    <property type="evidence" value="ECO:0007669"/>
    <property type="project" value="InterPro"/>
</dbReference>
<dbReference type="InterPro" id="IPR008475">
    <property type="entry name" value="PLipase_C_C"/>
</dbReference>
<keyword evidence="3" id="KW-1185">Reference proteome</keyword>
<sequence length="188" mass="19657">MTAMNRRSFLGAAATAGTGIRLGALPASGAAAENVNRGVPRPYTLPAGATAADSFPCGTGYGNGVYDLTVTGPNRFLCRFRGDAAEPGRYLAVSTSYAVESHTGKLALWFTLTNSGSSAVQVTITSHAYRSDGPWNYTVPAGGSTRDYFNAVAYTDGWYDFTVTTSADATWSQRFTGHLETGAPSVTG</sequence>
<dbReference type="EMBL" id="CAJVAX010000004">
    <property type="protein sequence ID" value="CAG7617816.1"/>
    <property type="molecule type" value="Genomic_DNA"/>
</dbReference>
<comment type="caution">
    <text evidence="2">The sequence shown here is derived from an EMBL/GenBank/DDBJ whole genome shotgun (WGS) entry which is preliminary data.</text>
</comment>
<name>A0A9W4E4N4_9ACTN</name>
<dbReference type="Proteomes" id="UP001153328">
    <property type="component" value="Unassembled WGS sequence"/>
</dbReference>
<dbReference type="AlphaFoldDB" id="A0A9W4E4N4"/>
<organism evidence="2 3">
    <name type="scientific">Actinacidiphila bryophytorum</name>
    <dbReference type="NCBI Taxonomy" id="1436133"/>
    <lineage>
        <taxon>Bacteria</taxon>
        <taxon>Bacillati</taxon>
        <taxon>Actinomycetota</taxon>
        <taxon>Actinomycetes</taxon>
        <taxon>Kitasatosporales</taxon>
        <taxon>Streptomycetaceae</taxon>
        <taxon>Actinacidiphila</taxon>
    </lineage>
</organism>
<reference evidence="2" key="1">
    <citation type="submission" date="2021-06" db="EMBL/GenBank/DDBJ databases">
        <authorList>
            <person name="Arsene-Ploetze F."/>
        </authorList>
    </citation>
    <scope>NUCLEOTIDE SEQUENCE</scope>
    <source>
        <strain evidence="2">SBRY1</strain>
    </source>
</reference>
<dbReference type="InterPro" id="IPR006311">
    <property type="entry name" value="TAT_signal"/>
</dbReference>
<evidence type="ECO:0000313" key="2">
    <source>
        <dbReference type="EMBL" id="CAG7617816.1"/>
    </source>
</evidence>
<evidence type="ECO:0000313" key="3">
    <source>
        <dbReference type="Proteomes" id="UP001153328"/>
    </source>
</evidence>
<evidence type="ECO:0000259" key="1">
    <source>
        <dbReference type="Pfam" id="PF05506"/>
    </source>
</evidence>
<gene>
    <name evidence="2" type="ORF">SBRY_120072</name>
</gene>
<dbReference type="GO" id="GO:0004629">
    <property type="term" value="F:phospholipase C activity"/>
    <property type="evidence" value="ECO:0007669"/>
    <property type="project" value="InterPro"/>
</dbReference>
<feature type="domain" description="Bacterial phospholipase C C-terminal" evidence="1">
    <location>
        <begin position="34"/>
        <end position="83"/>
    </location>
</feature>
<dbReference type="Pfam" id="PF05506">
    <property type="entry name" value="PLipase_C_C"/>
    <property type="match status" value="2"/>
</dbReference>
<proteinExistence type="predicted"/>
<dbReference type="PROSITE" id="PS51318">
    <property type="entry name" value="TAT"/>
    <property type="match status" value="1"/>
</dbReference>
<feature type="domain" description="Bacterial phospholipase C C-terminal" evidence="1">
    <location>
        <begin position="92"/>
        <end position="178"/>
    </location>
</feature>